<dbReference type="Proteomes" id="UP000663852">
    <property type="component" value="Unassembled WGS sequence"/>
</dbReference>
<organism evidence="1 2">
    <name type="scientific">Adineta ricciae</name>
    <name type="common">Rotifer</name>
    <dbReference type="NCBI Taxonomy" id="249248"/>
    <lineage>
        <taxon>Eukaryota</taxon>
        <taxon>Metazoa</taxon>
        <taxon>Spiralia</taxon>
        <taxon>Gnathifera</taxon>
        <taxon>Rotifera</taxon>
        <taxon>Eurotatoria</taxon>
        <taxon>Bdelloidea</taxon>
        <taxon>Adinetida</taxon>
        <taxon>Adinetidae</taxon>
        <taxon>Adineta</taxon>
    </lineage>
</organism>
<sequence>MNAIVPPEQRHHLYNKVHLCHQNKQVFLLKNLTLLKHKKILNEDHTLYDTAPSALLAKKAKTKSDKGASENYKVLTDKLGKIPKKAHSSSETAISKDN</sequence>
<proteinExistence type="predicted"/>
<dbReference type="AlphaFoldDB" id="A0A815GJW0"/>
<reference evidence="1" key="1">
    <citation type="submission" date="2021-02" db="EMBL/GenBank/DDBJ databases">
        <authorList>
            <person name="Nowell W R."/>
        </authorList>
    </citation>
    <scope>NUCLEOTIDE SEQUENCE</scope>
</reference>
<comment type="caution">
    <text evidence="1">The sequence shown here is derived from an EMBL/GenBank/DDBJ whole genome shotgun (WGS) entry which is preliminary data.</text>
</comment>
<evidence type="ECO:0000313" key="2">
    <source>
        <dbReference type="Proteomes" id="UP000663852"/>
    </source>
</evidence>
<dbReference type="EMBL" id="CAJNOJ010000252">
    <property type="protein sequence ID" value="CAF1339377.1"/>
    <property type="molecule type" value="Genomic_DNA"/>
</dbReference>
<protein>
    <submittedName>
        <fullName evidence="1">Uncharacterized protein</fullName>
    </submittedName>
</protein>
<evidence type="ECO:0000313" key="1">
    <source>
        <dbReference type="EMBL" id="CAF1339377.1"/>
    </source>
</evidence>
<accession>A0A815GJW0</accession>
<name>A0A815GJW0_ADIRI</name>
<gene>
    <name evidence="1" type="ORF">EDS130_LOCUS32647</name>
</gene>